<accession>A0A7D5UL40</accession>
<protein>
    <submittedName>
        <fullName evidence="2">Uncharacterized protein</fullName>
    </submittedName>
</protein>
<reference evidence="2 3" key="1">
    <citation type="submission" date="2019-10" db="EMBL/GenBank/DDBJ databases">
        <authorList>
            <person name="Kayansamruaj P."/>
        </authorList>
    </citation>
    <scope>NUCLEOTIDE SEQUENCE [LARGE SCALE GENOMIC DNA]</scope>
    <source>
        <strain evidence="2">SDDV_Thai_2019</strain>
    </source>
</reference>
<feature type="transmembrane region" description="Helical" evidence="1">
    <location>
        <begin position="42"/>
        <end position="64"/>
    </location>
</feature>
<proteinExistence type="predicted"/>
<evidence type="ECO:0000313" key="2">
    <source>
        <dbReference type="EMBL" id="QLI60685.1"/>
    </source>
</evidence>
<evidence type="ECO:0000256" key="1">
    <source>
        <dbReference type="SAM" id="Phobius"/>
    </source>
</evidence>
<sequence>MPNSMLRNVSEFMFWFGVGKLVTAATVNICEGATGNITQIVLIVFLFNYAPSIGRSALIAAQLFRYNI</sequence>
<keyword evidence="1" id="KW-0472">Membrane</keyword>
<keyword evidence="1" id="KW-1133">Transmembrane helix</keyword>
<organism evidence="2 3">
    <name type="scientific">Scale drop disease virus</name>
    <dbReference type="NCBI Taxonomy" id="1697349"/>
    <lineage>
        <taxon>Viruses</taxon>
        <taxon>Varidnaviria</taxon>
        <taxon>Bamfordvirae</taxon>
        <taxon>Nucleocytoviricota</taxon>
        <taxon>Megaviricetes</taxon>
        <taxon>Pimascovirales</taxon>
        <taxon>Pimascovirales incertae sedis</taxon>
        <taxon>Iridoviridae</taxon>
        <taxon>Alphairidovirinae</taxon>
        <taxon>Megalocytivirus</taxon>
        <taxon>Megalocytivirus lates1</taxon>
    </lineage>
</organism>
<name>A0A7D5UL40_9VIRU</name>
<keyword evidence="1" id="KW-0812">Transmembrane</keyword>
<evidence type="ECO:0000313" key="3">
    <source>
        <dbReference type="Proteomes" id="UP000510602"/>
    </source>
</evidence>
<feature type="transmembrane region" description="Helical" evidence="1">
    <location>
        <begin position="12"/>
        <end position="30"/>
    </location>
</feature>
<dbReference type="Proteomes" id="UP000510602">
    <property type="component" value="Segment"/>
</dbReference>
<dbReference type="EMBL" id="MN562489">
    <property type="protein sequence ID" value="QLI60685.1"/>
    <property type="molecule type" value="Genomic_DNA"/>
</dbReference>